<dbReference type="GeneTree" id="ENSGT00940000157483"/>
<comment type="catalytic activity">
    <reaction evidence="1">
        <text>GTP = 3',5'-cyclic GMP + diphosphate</text>
        <dbReference type="Rhea" id="RHEA:13665"/>
        <dbReference type="ChEBI" id="CHEBI:33019"/>
        <dbReference type="ChEBI" id="CHEBI:37565"/>
        <dbReference type="ChEBI" id="CHEBI:57746"/>
        <dbReference type="EC" id="4.6.1.2"/>
    </reaction>
</comment>
<dbReference type="PROSITE" id="PS50125">
    <property type="entry name" value="GUANYLATE_CYCLASE_2"/>
    <property type="match status" value="1"/>
</dbReference>
<dbReference type="InterPro" id="IPR011644">
    <property type="entry name" value="Heme_NO-bd"/>
</dbReference>
<name>A0A2I3LN46_PAPAN</name>
<dbReference type="Gene3D" id="3.90.1520.10">
    <property type="entry name" value="H-NOX domain"/>
    <property type="match status" value="1"/>
</dbReference>
<evidence type="ECO:0000256" key="17">
    <source>
        <dbReference type="RuleBase" id="RU000405"/>
    </source>
</evidence>
<keyword evidence="5" id="KW-0963">Cytoplasm</keyword>
<dbReference type="InterPro" id="IPR001054">
    <property type="entry name" value="A/G_cyclase"/>
</dbReference>
<dbReference type="InterPro" id="IPR024096">
    <property type="entry name" value="NO_sig/Golgi_transp_ligand-bd"/>
</dbReference>
<evidence type="ECO:0000256" key="3">
    <source>
        <dbReference type="ARBA" id="ARBA00004496"/>
    </source>
</evidence>
<evidence type="ECO:0000256" key="2">
    <source>
        <dbReference type="ARBA" id="ARBA00001971"/>
    </source>
</evidence>
<evidence type="ECO:0000256" key="4">
    <source>
        <dbReference type="ARBA" id="ARBA00012202"/>
    </source>
</evidence>
<comment type="similarity">
    <text evidence="17">Belongs to the adenylyl cyclase class-4/guanylyl cyclase family.</text>
</comment>
<protein>
    <recommendedName>
        <fullName evidence="14">Guanylate cyclase soluble subunit beta-1</fullName>
        <ecNumber evidence="4">4.6.1.2</ecNumber>
    </recommendedName>
    <alternativeName>
        <fullName evidence="15">Guanylate cyclase soluble subunit beta-3</fullName>
    </alternativeName>
    <alternativeName>
        <fullName evidence="16">Soluble guanylate cyclase small subunit</fullName>
    </alternativeName>
</protein>
<evidence type="ECO:0000256" key="11">
    <source>
        <dbReference type="ARBA" id="ARBA00023239"/>
    </source>
</evidence>
<reference evidence="19" key="3">
    <citation type="submission" date="2025-09" db="UniProtKB">
        <authorList>
            <consortium name="Ensembl"/>
        </authorList>
    </citation>
    <scope>IDENTIFICATION</scope>
</reference>
<evidence type="ECO:0000256" key="16">
    <source>
        <dbReference type="ARBA" id="ARBA00043208"/>
    </source>
</evidence>
<dbReference type="PROSITE" id="PS00452">
    <property type="entry name" value="GUANYLATE_CYCLASE_1"/>
    <property type="match status" value="1"/>
</dbReference>
<dbReference type="GO" id="GO:0020037">
    <property type="term" value="F:heme binding"/>
    <property type="evidence" value="ECO:0007669"/>
    <property type="project" value="InterPro"/>
</dbReference>
<dbReference type="Bgee" id="ENSPANG00000005808">
    <property type="expression patterns" value="Expressed in fundus of stomach and 67 other cell types or tissues"/>
</dbReference>
<keyword evidence="10" id="KW-0342">GTP-binding</keyword>
<evidence type="ECO:0000256" key="1">
    <source>
        <dbReference type="ARBA" id="ARBA00001436"/>
    </source>
</evidence>
<comment type="function">
    <text evidence="13">Mediates responses to nitric oxide (NO) by catalyzing the biosynthesis of the signaling molecule cGMP.</text>
</comment>
<dbReference type="InterPro" id="IPR011645">
    <property type="entry name" value="HNOB_dom_associated"/>
</dbReference>
<dbReference type="Pfam" id="PF00211">
    <property type="entry name" value="Guanylate_cyc"/>
    <property type="match status" value="1"/>
</dbReference>
<evidence type="ECO:0000256" key="9">
    <source>
        <dbReference type="ARBA" id="ARBA00023004"/>
    </source>
</evidence>
<evidence type="ECO:0000256" key="13">
    <source>
        <dbReference type="ARBA" id="ARBA00037442"/>
    </source>
</evidence>
<keyword evidence="9" id="KW-0408">Iron</keyword>
<reference evidence="19 20" key="1">
    <citation type="submission" date="2012-03" db="EMBL/GenBank/DDBJ databases">
        <title>Whole Genome Assembly of Papio anubis.</title>
        <authorList>
            <person name="Liu Y.L."/>
            <person name="Abraham K.A."/>
            <person name="Akbar H.A."/>
            <person name="Ali S.A."/>
            <person name="Anosike U.A."/>
            <person name="Aqrawi P.A."/>
            <person name="Arias F.A."/>
            <person name="Attaway T.A."/>
            <person name="Awwad R.A."/>
            <person name="Babu C.B."/>
            <person name="Bandaranaike D.B."/>
            <person name="Battles P.B."/>
            <person name="Bell A.B."/>
            <person name="Beltran B.B."/>
            <person name="Berhane-Mersha D.B."/>
            <person name="Bess C.B."/>
            <person name="Bickham C.B."/>
            <person name="Bolden T.B."/>
            <person name="Carter K.C."/>
            <person name="Chau D.C."/>
            <person name="Chavez A.C."/>
            <person name="Clerc-Blankenburg K.C."/>
            <person name="Coyle M.C."/>
            <person name="Dao M.D."/>
            <person name="Davila M.L.D."/>
            <person name="Davy-Carroll L.D."/>
            <person name="Denson S.D."/>
            <person name="Dinh H.D."/>
            <person name="Fernandez S.F."/>
            <person name="Fernando P.F."/>
            <person name="Forbes L.F."/>
            <person name="Francis C.F."/>
            <person name="Francisco L.F."/>
            <person name="Fu Q.F."/>
            <person name="Garcia-Iii R.G."/>
            <person name="Garrett T.G."/>
            <person name="Gross S.G."/>
            <person name="Gubbala S.G."/>
            <person name="Hirani K.H."/>
            <person name="Hogues M.H."/>
            <person name="Hollins B.H."/>
            <person name="Jackson L.J."/>
            <person name="Javaid M.J."/>
            <person name="Jhangiani S.J."/>
            <person name="Johnson A.J."/>
            <person name="Johnson B.J."/>
            <person name="Jones J.J."/>
            <person name="Joshi V.J."/>
            <person name="Kalu J.K."/>
            <person name="Khan N.K."/>
            <person name="Korchina V.K."/>
            <person name="Kovar C.K."/>
            <person name="Lago L.L."/>
            <person name="Lara F.L."/>
            <person name="Le T.-K.L."/>
            <person name="Lee S.L."/>
            <person name="Legall-Iii F.L."/>
            <person name="Lemon S.L."/>
            <person name="Liu J.L."/>
            <person name="Liu Y.-S.L."/>
            <person name="Liyanage D.L."/>
            <person name="Lopez J.L."/>
            <person name="Lorensuhewa L.L."/>
            <person name="Mata R.M."/>
            <person name="Mathew T.M."/>
            <person name="Mercado C.M."/>
            <person name="Mercado I.M."/>
            <person name="Morales K.M."/>
            <person name="Morgan M.M."/>
            <person name="Munidasa M.M."/>
            <person name="Ngo D.N."/>
            <person name="Nguyen L.N."/>
            <person name="Nguyen T.N."/>
            <person name="Nguyen N.N."/>
            <person name="Obregon M.O."/>
            <person name="Okwuonu G.O."/>
            <person name="Ongeri F.O."/>
            <person name="Onwere C.O."/>
            <person name="Osifeso I.O."/>
            <person name="Parra A.P."/>
            <person name="Patil S.P."/>
            <person name="Perez A.P."/>
            <person name="Perez Y.P."/>
            <person name="Pham C.P."/>
            <person name="Pu L.-L.P."/>
            <person name="Puazo M.P."/>
            <person name="Quiroz J.Q."/>
            <person name="Rouhana J.R."/>
            <person name="Ruiz M.R."/>
            <person name="Ruiz S.-J.R."/>
            <person name="Saada N.S."/>
            <person name="Santibanez J.S."/>
            <person name="Scheel M.S."/>
            <person name="Schneider B.S."/>
            <person name="Simmons D.S."/>
            <person name="Sisson I.S."/>
            <person name="Tang L.-Y.T."/>
            <person name="Thornton R.T."/>
            <person name="Tisius J.T."/>
            <person name="Toledanes G.T."/>
            <person name="Trejos Z.T."/>
            <person name="Usmani K.U."/>
            <person name="Varghese R.V."/>
            <person name="Vattathil S.V."/>
            <person name="Vee V.V."/>
            <person name="Walker D.W."/>
            <person name="Weissenberger G.W."/>
            <person name="White C.W."/>
            <person name="Williams A.W."/>
            <person name="Woodworth J.W."/>
            <person name="Wright R.W."/>
            <person name="Zhu Y.Z."/>
            <person name="Han Y.H."/>
            <person name="Newsham I.N."/>
            <person name="Nazareth L.N."/>
            <person name="Worley K.W."/>
            <person name="Muzny D.M."/>
            <person name="Rogers J.R."/>
            <person name="Gibbs R.G."/>
        </authorList>
    </citation>
    <scope>NUCLEOTIDE SEQUENCE [LARGE SCALE GENOMIC DNA]</scope>
</reference>
<keyword evidence="11 17" id="KW-0456">Lyase</keyword>
<accession>A0A2I3LN46</accession>
<dbReference type="InterPro" id="IPR018297">
    <property type="entry name" value="A/G_cyclase_CS"/>
</dbReference>
<dbReference type="SMART" id="SM00044">
    <property type="entry name" value="CYCc"/>
    <property type="match status" value="1"/>
</dbReference>
<evidence type="ECO:0000313" key="19">
    <source>
        <dbReference type="Ensembl" id="ENSPANP00000024893.2"/>
    </source>
</evidence>
<evidence type="ECO:0000256" key="12">
    <source>
        <dbReference type="ARBA" id="ARBA00023293"/>
    </source>
</evidence>
<dbReference type="InterPro" id="IPR038158">
    <property type="entry name" value="H-NOX_domain_sf"/>
</dbReference>
<keyword evidence="20" id="KW-1185">Reference proteome</keyword>
<dbReference type="Gene3D" id="3.30.70.1230">
    <property type="entry name" value="Nucleotide cyclase"/>
    <property type="match status" value="1"/>
</dbReference>
<dbReference type="GO" id="GO:0005525">
    <property type="term" value="F:GTP binding"/>
    <property type="evidence" value="ECO:0007669"/>
    <property type="project" value="UniProtKB-KW"/>
</dbReference>
<evidence type="ECO:0000256" key="6">
    <source>
        <dbReference type="ARBA" id="ARBA00022617"/>
    </source>
</evidence>
<dbReference type="GO" id="GO:0019934">
    <property type="term" value="P:cGMP-mediated signaling"/>
    <property type="evidence" value="ECO:0007669"/>
    <property type="project" value="TreeGrafter"/>
</dbReference>
<dbReference type="CDD" id="cd07302">
    <property type="entry name" value="CHD"/>
    <property type="match status" value="1"/>
</dbReference>
<dbReference type="Proteomes" id="UP000028761">
    <property type="component" value="Chromosome 3"/>
</dbReference>
<feature type="domain" description="Guanylate cyclase" evidence="18">
    <location>
        <begin position="396"/>
        <end position="529"/>
    </location>
</feature>
<dbReference type="Pfam" id="PF07700">
    <property type="entry name" value="HNOB"/>
    <property type="match status" value="1"/>
</dbReference>
<gene>
    <name evidence="19" type="primary">GUCY1B1</name>
</gene>
<keyword evidence="8" id="KW-0547">Nucleotide-binding</keyword>
<keyword evidence="12" id="KW-0141">cGMP biosynthesis</keyword>
<keyword evidence="7" id="KW-0479">Metal-binding</keyword>
<comment type="cofactor">
    <cofactor evidence="2">
        <name>heme</name>
        <dbReference type="ChEBI" id="CHEBI:30413"/>
    </cofactor>
</comment>
<dbReference type="AlphaFoldDB" id="A0A2I3LN46"/>
<evidence type="ECO:0000256" key="5">
    <source>
        <dbReference type="ARBA" id="ARBA00022490"/>
    </source>
</evidence>
<evidence type="ECO:0000313" key="20">
    <source>
        <dbReference type="Proteomes" id="UP000028761"/>
    </source>
</evidence>
<dbReference type="SUPFAM" id="SSF111126">
    <property type="entry name" value="Ligand-binding domain in the NO signalling and Golgi transport"/>
    <property type="match status" value="1"/>
</dbReference>
<dbReference type="GO" id="GO:0004383">
    <property type="term" value="F:guanylate cyclase activity"/>
    <property type="evidence" value="ECO:0007669"/>
    <property type="project" value="UniProtKB-EC"/>
</dbReference>
<dbReference type="PANTHER" id="PTHR45655">
    <property type="entry name" value="GUANYLATE CYCLASE SOLUBLE SUBUNIT BETA-2"/>
    <property type="match status" value="1"/>
</dbReference>
<dbReference type="InterPro" id="IPR042463">
    <property type="entry name" value="HNOB_dom_associated_sf"/>
</dbReference>
<dbReference type="Gene3D" id="3.30.450.260">
    <property type="entry name" value="Haem NO binding associated domain"/>
    <property type="match status" value="1"/>
</dbReference>
<evidence type="ECO:0000256" key="8">
    <source>
        <dbReference type="ARBA" id="ARBA00022741"/>
    </source>
</evidence>
<evidence type="ECO:0000256" key="7">
    <source>
        <dbReference type="ARBA" id="ARBA00022723"/>
    </source>
</evidence>
<keyword evidence="6" id="KW-0349">Heme</keyword>
<evidence type="ECO:0000256" key="10">
    <source>
        <dbReference type="ARBA" id="ARBA00023134"/>
    </source>
</evidence>
<evidence type="ECO:0000259" key="18">
    <source>
        <dbReference type="PROSITE" id="PS50125"/>
    </source>
</evidence>
<dbReference type="EC" id="4.6.1.2" evidence="4"/>
<dbReference type="GO" id="GO:0046872">
    <property type="term" value="F:metal ion binding"/>
    <property type="evidence" value="ECO:0007669"/>
    <property type="project" value="UniProtKB-KW"/>
</dbReference>
<dbReference type="FunFam" id="3.30.70.1230:FF:000005">
    <property type="entry name" value="Guanylate cyclase soluble subunit beta-1"/>
    <property type="match status" value="1"/>
</dbReference>
<comment type="subcellular location">
    <subcellularLocation>
        <location evidence="3">Cytoplasm</location>
    </subcellularLocation>
</comment>
<dbReference type="Ensembl" id="ENSPANT00000031207.2">
    <property type="protein sequence ID" value="ENSPANP00000024893.2"/>
    <property type="gene ID" value="ENSPANG00000005808.3"/>
</dbReference>
<dbReference type="GO" id="GO:0070482">
    <property type="term" value="P:response to oxygen levels"/>
    <property type="evidence" value="ECO:0007669"/>
    <property type="project" value="TreeGrafter"/>
</dbReference>
<dbReference type="SUPFAM" id="SSF55073">
    <property type="entry name" value="Nucleotide cyclase"/>
    <property type="match status" value="1"/>
</dbReference>
<dbReference type="PANTHER" id="PTHR45655:SF2">
    <property type="entry name" value="GUANYLATE CYCLASE SOLUBLE SUBUNIT BETA-1"/>
    <property type="match status" value="1"/>
</dbReference>
<dbReference type="FunFam" id="3.30.450.260:FF:000001">
    <property type="entry name" value="guanylate cyclase soluble subunit beta-1 isoform X1"/>
    <property type="match status" value="1"/>
</dbReference>
<dbReference type="GO" id="GO:0008074">
    <property type="term" value="C:guanylate cyclase complex, soluble"/>
    <property type="evidence" value="ECO:0007669"/>
    <property type="project" value="TreeGrafter"/>
</dbReference>
<dbReference type="ExpressionAtlas" id="A0A2I3LN46">
    <property type="expression patterns" value="baseline"/>
</dbReference>
<reference evidence="19" key="2">
    <citation type="submission" date="2025-08" db="UniProtKB">
        <authorList>
            <consortium name="Ensembl"/>
        </authorList>
    </citation>
    <scope>IDENTIFICATION</scope>
</reference>
<dbReference type="Pfam" id="PF07701">
    <property type="entry name" value="HNOBA"/>
    <property type="match status" value="1"/>
</dbReference>
<evidence type="ECO:0000256" key="14">
    <source>
        <dbReference type="ARBA" id="ARBA00039698"/>
    </source>
</evidence>
<evidence type="ECO:0000256" key="15">
    <source>
        <dbReference type="ARBA" id="ARBA00041698"/>
    </source>
</evidence>
<dbReference type="Gene3D" id="6.10.250.780">
    <property type="match status" value="1"/>
</dbReference>
<sequence>MFGKMFFVFCQESGYDTILRVLGSNVREFLQNLDALHDHLATIYPGMRAPSFRCTDAEKGKGLILHYYSEREGLQDIVIGIIKTVAQQIHGTEIDMKVIQQRNEECDHTQFLIEEKESKEEDFYEDLDRFEENGTQESRISPYTFCKAFPFHIIFDRDLVVTQCGNAIYRVLPQLQPGNCSLLSVFSLVRPHIDISFHGILSHINTVFVLRSKEGLLDVEKLECEDELTGTEISCLRLKGQMIYLPEADSILFLCSPSVMNLDDLTRRGLYLSDIPLHDATRDLVLLGEQFREEYKLTQELEILTDRLQLTLRALEDEKKKTDTGCPARIQAFKVQMTLMLCERDSRSTKGFPSISYSGFLLIPLNRLLYSVLPPSVANELRHKRPVPAKRYDNVTILFSGIVGFNAFCSKHASGEGAMKIVNLLNDLYTRFDTLTDSRKNPFVYKVETVGDKYMTVSGLPEPCIHHARSICHLALDMMEIAGQVQVDGESVQITIGIHTGEVVTGVIGQRMPRYCLFGNTVNLTSRTETTGEKGKINVSEYTYRCLMSPENSDPQFHLEHRGPVSMKGKKEPMQVWFLSRKNTGTEETKQDDD</sequence>
<proteinExistence type="inferred from homology"/>
<organism evidence="19 20">
    <name type="scientific">Papio anubis</name>
    <name type="common">Olive baboon</name>
    <dbReference type="NCBI Taxonomy" id="9555"/>
    <lineage>
        <taxon>Eukaryota</taxon>
        <taxon>Metazoa</taxon>
        <taxon>Chordata</taxon>
        <taxon>Craniata</taxon>
        <taxon>Vertebrata</taxon>
        <taxon>Euteleostomi</taxon>
        <taxon>Mammalia</taxon>
        <taxon>Eutheria</taxon>
        <taxon>Euarchontoglires</taxon>
        <taxon>Primates</taxon>
        <taxon>Haplorrhini</taxon>
        <taxon>Catarrhini</taxon>
        <taxon>Cercopithecidae</taxon>
        <taxon>Cercopithecinae</taxon>
        <taxon>Papio</taxon>
    </lineage>
</organism>
<dbReference type="FunFam" id="3.90.1520.10:FF:000012">
    <property type="entry name" value="Chromosome undetermined SCAF14725, whole genome shotgun sequence"/>
    <property type="match status" value="1"/>
</dbReference>
<dbReference type="InterPro" id="IPR029787">
    <property type="entry name" value="Nucleotide_cyclase"/>
</dbReference>